<name>G0L0L5_ZOBGA</name>
<reference evidence="2" key="1">
    <citation type="submission" date="2009-07" db="EMBL/GenBank/DDBJ databases">
        <title>Complete genome sequence of Zobellia galactanivorans Dsij.</title>
        <authorList>
            <consortium name="Genoscope - CEA"/>
        </authorList>
    </citation>
    <scope>NUCLEOTIDE SEQUENCE [LARGE SCALE GENOMIC DNA]</scope>
    <source>
        <strain evidence="2">DSM 12802 / CCUG 47099 / CIP 106680 / NCIMB 13871 / Dsij</strain>
    </source>
</reference>
<dbReference type="PATRIC" id="fig|63186.3.peg.3278"/>
<keyword evidence="2" id="KW-1185">Reference proteome</keyword>
<dbReference type="RefSeq" id="WP_013994691.1">
    <property type="nucleotide sequence ID" value="NC_015844.1"/>
</dbReference>
<dbReference type="KEGG" id="zga:ZOBELLIA_3360"/>
<evidence type="ECO:0000313" key="1">
    <source>
        <dbReference type="EMBL" id="CAZ97498.1"/>
    </source>
</evidence>
<dbReference type="HOGENOM" id="CLU_658807_0_0_10"/>
<dbReference type="EMBL" id="FP476056">
    <property type="protein sequence ID" value="CAZ97498.1"/>
    <property type="molecule type" value="Genomic_DNA"/>
</dbReference>
<evidence type="ECO:0000313" key="2">
    <source>
        <dbReference type="Proteomes" id="UP000008898"/>
    </source>
</evidence>
<proteinExistence type="predicted"/>
<dbReference type="STRING" id="63186.ZOBELLIA_3360"/>
<evidence type="ECO:0008006" key="3">
    <source>
        <dbReference type="Google" id="ProtNLM"/>
    </source>
</evidence>
<sequence>MAEPTGIFIEFAIDEKGIKKLLNHKFEKAAYNKKLGYYFCELLYDCNDNPGNVFILNYNIKTNKCFIAYVLNHFEKSLIQALIDSLQIISSLKSPQTTEYSIVSSTFPEVLEAYKITDGNVAQTNQALPSDIVTNLMDRFWSFSENNAFPEPNIALTKRNYFYKNFKNYYKKYLGYIEEIERPHKIAKATKDNPYHLFDNFYTYDNRVFEFRNHTKQIIELPQSDPVSFRDVAGIKADKNFVYNAVLAPNSPPSTIKVGAFTKNNPDAIWQWVIMEGIDGESFNYVKEKWDTVYWKDKNAVFIYKNKELIKLEGADSSSFIYLDFCYGRDNNHIFYLDQVIPIDVNNYTLNKNGFIYDKKNVFHYENQLELDAETFKVLTYESEVNPFMGEFIVEDKNGRYSYNRKRKDELIRPITE</sequence>
<gene>
    <name evidence="1" type="ordered locus">zobellia_3360</name>
</gene>
<reference evidence="1 2" key="2">
    <citation type="journal article" date="2012" name="Environ. Microbiol.">
        <title>Characterization of the first alginolytic operons in a marine bacterium: from their emergence in marine Flavobacteriia to their independent transfers to marine Proteobacteria and human gut Bacteroides.</title>
        <authorList>
            <person name="Thomas F."/>
            <person name="Barbeyron T."/>
            <person name="Tonon T."/>
            <person name="Genicot S."/>
            <person name="Czjzek M."/>
            <person name="Michel G."/>
        </authorList>
    </citation>
    <scope>NUCLEOTIDE SEQUENCE [LARGE SCALE GENOMIC DNA]</scope>
    <source>
        <strain evidence="2">DSM 12802 / CCUG 47099 / CIP 106680 / NCIMB 13871 / Dsij</strain>
    </source>
</reference>
<dbReference type="OrthoDB" id="714031at2"/>
<accession>G0L0L5</accession>
<dbReference type="Proteomes" id="UP000008898">
    <property type="component" value="Chromosome"/>
</dbReference>
<dbReference type="AlphaFoldDB" id="G0L0L5"/>
<organism evidence="1 2">
    <name type="scientific">Zobellia galactanivorans (strain DSM 12802 / CCUG 47099 / CIP 106680 / NCIMB 13871 / Dsij)</name>
    <dbReference type="NCBI Taxonomy" id="63186"/>
    <lineage>
        <taxon>Bacteria</taxon>
        <taxon>Pseudomonadati</taxon>
        <taxon>Bacteroidota</taxon>
        <taxon>Flavobacteriia</taxon>
        <taxon>Flavobacteriales</taxon>
        <taxon>Flavobacteriaceae</taxon>
        <taxon>Zobellia</taxon>
    </lineage>
</organism>
<protein>
    <recommendedName>
        <fullName evidence="3">DKNYY family protein</fullName>
    </recommendedName>
</protein>